<dbReference type="EMBL" id="JANTQA010000010">
    <property type="protein sequence ID" value="KAJ3451379.1"/>
    <property type="molecule type" value="Genomic_DNA"/>
</dbReference>
<dbReference type="Gene3D" id="2.40.160.10">
    <property type="entry name" value="Porin"/>
    <property type="match status" value="1"/>
</dbReference>
<reference evidence="1" key="2">
    <citation type="submission" date="2022-08" db="EMBL/GenBank/DDBJ databases">
        <title>Novel sulphate-reducing endosymbionts in the free-living metamonad Anaeramoeba.</title>
        <authorList>
            <person name="Jerlstrom-Hultqvist J."/>
            <person name="Cepicka I."/>
            <person name="Gallot-Lavallee L."/>
            <person name="Salas-Leiva D."/>
            <person name="Curtis B.A."/>
            <person name="Zahonova K."/>
            <person name="Pipaliya S."/>
            <person name="Dacks J."/>
            <person name="Roger A.J."/>
        </authorList>
    </citation>
    <scope>NUCLEOTIDE SEQUENCE</scope>
    <source>
        <strain evidence="1">Busselton2</strain>
    </source>
</reference>
<organism evidence="1 3">
    <name type="scientific">Anaeramoeba flamelloides</name>
    <dbReference type="NCBI Taxonomy" id="1746091"/>
    <lineage>
        <taxon>Eukaryota</taxon>
        <taxon>Metamonada</taxon>
        <taxon>Anaeramoebidae</taxon>
        <taxon>Anaeramoeba</taxon>
    </lineage>
</organism>
<sequence>MLSYLGQAKLYPTLGGKARKILSTGNAEATQYTFTTGIGPYQVSLGSKVDKSEPFPYPFQTFFSSKYSSPYGVIVTKAQSGSPITLELHSPKIYDCFNANATLKSNHTGSISAKYIYDAVSFSVNHQLHEKNANFNSTFALGPLNLGAKLVAKASKKPELILCSEIDHQNSTLSLNHNFKTKTIGANFYHKVNPKVEVAASSLFNFDTKKKNLVLGTNINLSQKTKTSLKLNIDMDAMASWSLTTGIFNQTTVGVIGKMNLSKPLETNSYKFGLSISWNAF</sequence>
<dbReference type="GO" id="GO:0005741">
    <property type="term" value="C:mitochondrial outer membrane"/>
    <property type="evidence" value="ECO:0007669"/>
    <property type="project" value="InterPro"/>
</dbReference>
<evidence type="ECO:0000313" key="1">
    <source>
        <dbReference type="EMBL" id="KAJ3451379.1"/>
    </source>
</evidence>
<name>A0AAV8AAW5_9EUKA</name>
<accession>A0AAV8AAW5</accession>
<dbReference type="GO" id="GO:0055085">
    <property type="term" value="P:transmembrane transport"/>
    <property type="evidence" value="ECO:0007669"/>
    <property type="project" value="InterPro"/>
</dbReference>
<dbReference type="InterPro" id="IPR023614">
    <property type="entry name" value="Porin_dom_sf"/>
</dbReference>
<evidence type="ECO:0000313" key="3">
    <source>
        <dbReference type="Proteomes" id="UP001146793"/>
    </source>
</evidence>
<dbReference type="EMBL" id="JAOAOG010000299">
    <property type="protein sequence ID" value="KAJ6231630.1"/>
    <property type="molecule type" value="Genomic_DNA"/>
</dbReference>
<evidence type="ECO:0000313" key="2">
    <source>
        <dbReference type="EMBL" id="KAJ6231630.1"/>
    </source>
</evidence>
<reference evidence="2" key="1">
    <citation type="submission" date="2022-08" db="EMBL/GenBank/DDBJ databases">
        <title>Novel sulfate-reducing endosymbionts in the free-living metamonad Anaeramoeba.</title>
        <authorList>
            <person name="Jerlstrom-Hultqvist J."/>
            <person name="Cepicka I."/>
            <person name="Gallot-Lavallee L."/>
            <person name="Salas-Leiva D."/>
            <person name="Curtis B.A."/>
            <person name="Zahonova K."/>
            <person name="Pipaliya S."/>
            <person name="Dacks J."/>
            <person name="Roger A.J."/>
        </authorList>
    </citation>
    <scope>NUCLEOTIDE SEQUENCE</scope>
    <source>
        <strain evidence="2">Schooner1</strain>
    </source>
</reference>
<comment type="caution">
    <text evidence="1">The sequence shown here is derived from an EMBL/GenBank/DDBJ whole genome shotgun (WGS) entry which is preliminary data.</text>
</comment>
<gene>
    <name evidence="1" type="ORF">M0812_05049</name>
    <name evidence="2" type="ORF">M0813_05703</name>
</gene>
<proteinExistence type="predicted"/>
<evidence type="ECO:0000313" key="4">
    <source>
        <dbReference type="Proteomes" id="UP001150062"/>
    </source>
</evidence>
<dbReference type="Proteomes" id="UP001150062">
    <property type="component" value="Unassembled WGS sequence"/>
</dbReference>
<dbReference type="InterPro" id="IPR027246">
    <property type="entry name" value="Porin_Euk/Tom40"/>
</dbReference>
<dbReference type="Proteomes" id="UP001146793">
    <property type="component" value="Unassembled WGS sequence"/>
</dbReference>
<dbReference type="Pfam" id="PF01459">
    <property type="entry name" value="Porin_3"/>
    <property type="match status" value="1"/>
</dbReference>
<keyword evidence="4" id="KW-1185">Reference proteome</keyword>
<dbReference type="AlphaFoldDB" id="A0AAV8AAW5"/>
<protein>
    <submittedName>
        <fullName evidence="1">Uncharacterized protein</fullName>
    </submittedName>
</protein>